<keyword evidence="5" id="KW-1185">Reference proteome</keyword>
<dbReference type="EMBL" id="FOPP01000004">
    <property type="protein sequence ID" value="SFH00211.1"/>
    <property type="molecule type" value="Genomic_DNA"/>
</dbReference>
<organism evidence="4 5">
    <name type="scientific">Pedobacter insulae</name>
    <dbReference type="NCBI Taxonomy" id="414048"/>
    <lineage>
        <taxon>Bacteria</taxon>
        <taxon>Pseudomonadati</taxon>
        <taxon>Bacteroidota</taxon>
        <taxon>Sphingobacteriia</taxon>
        <taxon>Sphingobacteriales</taxon>
        <taxon>Sphingobacteriaceae</taxon>
        <taxon>Pedobacter</taxon>
    </lineage>
</organism>
<dbReference type="PROSITE" id="PS51318">
    <property type="entry name" value="TAT"/>
    <property type="match status" value="1"/>
</dbReference>
<dbReference type="InterPro" id="IPR006311">
    <property type="entry name" value="TAT_signal"/>
</dbReference>
<dbReference type="AlphaFoldDB" id="A0A1I2WKV4"/>
<evidence type="ECO:0000256" key="1">
    <source>
        <dbReference type="ARBA" id="ARBA00022729"/>
    </source>
</evidence>
<keyword evidence="1 2" id="KW-0732">Signal</keyword>
<dbReference type="InterPro" id="IPR039331">
    <property type="entry name" value="PAPs-like"/>
</dbReference>
<dbReference type="PANTHER" id="PTHR22953">
    <property type="entry name" value="ACID PHOSPHATASE RELATED"/>
    <property type="match status" value="1"/>
</dbReference>
<dbReference type="Gene3D" id="2.60.40.380">
    <property type="entry name" value="Purple acid phosphatase-like, N-terminal"/>
    <property type="match status" value="1"/>
</dbReference>
<name>A0A1I2WKV4_9SPHI</name>
<dbReference type="OrthoDB" id="596345at2"/>
<gene>
    <name evidence="4" type="ORF">SAMN04489864_10427</name>
</gene>
<reference evidence="4 5" key="1">
    <citation type="submission" date="2016-10" db="EMBL/GenBank/DDBJ databases">
        <authorList>
            <person name="de Groot N.N."/>
        </authorList>
    </citation>
    <scope>NUCLEOTIDE SEQUENCE [LARGE SCALE GENOMIC DNA]</scope>
    <source>
        <strain evidence="4 5">DSM 18684</strain>
    </source>
</reference>
<dbReference type="SUPFAM" id="SSF56300">
    <property type="entry name" value="Metallo-dependent phosphatases"/>
    <property type="match status" value="1"/>
</dbReference>
<evidence type="ECO:0000256" key="2">
    <source>
        <dbReference type="SAM" id="SignalP"/>
    </source>
</evidence>
<evidence type="ECO:0000313" key="5">
    <source>
        <dbReference type="Proteomes" id="UP000199666"/>
    </source>
</evidence>
<dbReference type="STRING" id="414048.SAMN04489864_10427"/>
<dbReference type="InterPro" id="IPR029052">
    <property type="entry name" value="Metallo-depent_PP-like"/>
</dbReference>
<proteinExistence type="predicted"/>
<protein>
    <submittedName>
        <fullName evidence="4">Purple acid Phosphatase, N-terminal domain</fullName>
    </submittedName>
</protein>
<dbReference type="RefSeq" id="WP_090993000.1">
    <property type="nucleotide sequence ID" value="NZ_FOPP01000004.1"/>
</dbReference>
<dbReference type="Gene3D" id="3.60.21.10">
    <property type="match status" value="1"/>
</dbReference>
<dbReference type="Proteomes" id="UP000199666">
    <property type="component" value="Unassembled WGS sequence"/>
</dbReference>
<dbReference type="PANTHER" id="PTHR22953:SF153">
    <property type="entry name" value="PURPLE ACID PHOSPHATASE"/>
    <property type="match status" value="1"/>
</dbReference>
<dbReference type="GO" id="GO:0046872">
    <property type="term" value="F:metal ion binding"/>
    <property type="evidence" value="ECO:0007669"/>
    <property type="project" value="InterPro"/>
</dbReference>
<sequence>MDNKISANRRSFLKGGLALGGLSLLNPISAVANPVVLEEEEFSIKVGPYLQTDFNGSIAVLWITNKNCNSWVEYGETPEQMPKKAYGEGELGLLPAGRLNCVKLPDLKPDCKYYYRIVSREIVSFQPYKVTYGKTIQGAIEHFVNADLKKEEVSFVMLNDIHDRPNSIPELLSLDKGNKRDFVFFNGDIFDYQTNEQQIIDHMLEPCVSAFAKTTPFLYVRGNHETRGVFARDFKTYFHHVAYTAFTLGPVRFIVLDTGEDKEDSHPVYAELVDFDHYRVKQAAWLAQEIDRKEFKKAAFRIVLMHIPPRYSGDGHGAKHCTALFEPIMNRGKVDLVLSGHTHKYKVHPPAKGQNNYPIIIGGGPLKGTKTLTKVLATKTELKVVMLNDSGTEVADYVIATR</sequence>
<dbReference type="GO" id="GO:0003993">
    <property type="term" value="F:acid phosphatase activity"/>
    <property type="evidence" value="ECO:0007669"/>
    <property type="project" value="InterPro"/>
</dbReference>
<evidence type="ECO:0000259" key="3">
    <source>
        <dbReference type="Pfam" id="PF00149"/>
    </source>
</evidence>
<dbReference type="InterPro" id="IPR008963">
    <property type="entry name" value="Purple_acid_Pase-like_N"/>
</dbReference>
<accession>A0A1I2WKV4</accession>
<dbReference type="InterPro" id="IPR004843">
    <property type="entry name" value="Calcineurin-like_PHP"/>
</dbReference>
<evidence type="ECO:0000313" key="4">
    <source>
        <dbReference type="EMBL" id="SFH00211.1"/>
    </source>
</evidence>
<feature type="chain" id="PRO_5011773251" evidence="2">
    <location>
        <begin position="33"/>
        <end position="402"/>
    </location>
</feature>
<feature type="domain" description="Calcineurin-like phosphoesterase" evidence="3">
    <location>
        <begin position="155"/>
        <end position="345"/>
    </location>
</feature>
<feature type="signal peptide" evidence="2">
    <location>
        <begin position="1"/>
        <end position="32"/>
    </location>
</feature>
<dbReference type="Pfam" id="PF00149">
    <property type="entry name" value="Metallophos"/>
    <property type="match status" value="1"/>
</dbReference>
<dbReference type="SUPFAM" id="SSF49363">
    <property type="entry name" value="Purple acid phosphatase, N-terminal domain"/>
    <property type="match status" value="1"/>
</dbReference>